<name>F6H6B8_VITVI</name>
<dbReference type="PANTHER" id="PTHR45811:SF49">
    <property type="entry name" value="OS04G0667600 PROTEIN"/>
    <property type="match status" value="1"/>
</dbReference>
<dbReference type="CDD" id="cd00371">
    <property type="entry name" value="HMA"/>
    <property type="match status" value="1"/>
</dbReference>
<evidence type="ECO:0000313" key="8">
    <source>
        <dbReference type="Proteomes" id="UP000009183"/>
    </source>
</evidence>
<keyword evidence="2" id="KW-0479">Metal-binding</keyword>
<organism evidence="7 8">
    <name type="scientific">Vitis vinifera</name>
    <name type="common">Grape</name>
    <dbReference type="NCBI Taxonomy" id="29760"/>
    <lineage>
        <taxon>Eukaryota</taxon>
        <taxon>Viridiplantae</taxon>
        <taxon>Streptophyta</taxon>
        <taxon>Embryophyta</taxon>
        <taxon>Tracheophyta</taxon>
        <taxon>Spermatophyta</taxon>
        <taxon>Magnoliopsida</taxon>
        <taxon>eudicotyledons</taxon>
        <taxon>Gunneridae</taxon>
        <taxon>Pentapetalae</taxon>
        <taxon>rosids</taxon>
        <taxon>Vitales</taxon>
        <taxon>Vitaceae</taxon>
        <taxon>Viteae</taxon>
        <taxon>Vitis</taxon>
    </lineage>
</organism>
<dbReference type="InterPro" id="IPR006121">
    <property type="entry name" value="HMA_dom"/>
</dbReference>
<evidence type="ECO:0000256" key="5">
    <source>
        <dbReference type="ARBA" id="ARBA00024045"/>
    </source>
</evidence>
<dbReference type="InterPro" id="IPR051863">
    <property type="entry name" value="HIPP"/>
</dbReference>
<comment type="similarity">
    <text evidence="5">Belongs to the HIPP family.</text>
</comment>
<keyword evidence="4" id="KW-0636">Prenylation</keyword>
<evidence type="ECO:0000256" key="2">
    <source>
        <dbReference type="ARBA" id="ARBA00022723"/>
    </source>
</evidence>
<dbReference type="PANTHER" id="PTHR45811">
    <property type="entry name" value="COPPER TRANSPORT PROTEIN FAMILY-RELATED"/>
    <property type="match status" value="1"/>
</dbReference>
<evidence type="ECO:0000313" key="7">
    <source>
        <dbReference type="EMBL" id="CCB47829.1"/>
    </source>
</evidence>
<dbReference type="AlphaFoldDB" id="F6H6B8"/>
<dbReference type="Gene3D" id="3.30.70.100">
    <property type="match status" value="1"/>
</dbReference>
<dbReference type="EMBL" id="FN595243">
    <property type="protein sequence ID" value="CCB47829.1"/>
    <property type="molecule type" value="Genomic_DNA"/>
</dbReference>
<dbReference type="Proteomes" id="UP000009183">
    <property type="component" value="Chromosome 16"/>
</dbReference>
<proteinExistence type="inferred from homology"/>
<keyword evidence="3" id="KW-0449">Lipoprotein</keyword>
<dbReference type="Pfam" id="PF00403">
    <property type="entry name" value="HMA"/>
    <property type="match status" value="1"/>
</dbReference>
<dbReference type="HOGENOM" id="CLU_2077377_0_0_1"/>
<sequence length="118" mass="12845">MVHPRTEALCTVLDGVESASVDMKEKKLTVVGDVDIIIMVKQLRKLCHTELVTVGSAINSNWILNLTVDGDILGFSTPSTAAHSGLGSFDIFTLLQRDLRWWSSVSLSILPTSNSFSP</sequence>
<dbReference type="PROSITE" id="PS50846">
    <property type="entry name" value="HMA_2"/>
    <property type="match status" value="1"/>
</dbReference>
<keyword evidence="1" id="KW-0488">Methylation</keyword>
<accession>F6H6B8</accession>
<evidence type="ECO:0000256" key="3">
    <source>
        <dbReference type="ARBA" id="ARBA00023288"/>
    </source>
</evidence>
<dbReference type="PaxDb" id="29760-VIT_16s0050g01230.t01"/>
<dbReference type="InParanoid" id="F6H6B8"/>
<dbReference type="GO" id="GO:0046872">
    <property type="term" value="F:metal ion binding"/>
    <property type="evidence" value="ECO:0007669"/>
    <property type="project" value="UniProtKB-KW"/>
</dbReference>
<reference evidence="8" key="1">
    <citation type="journal article" date="2007" name="Nature">
        <title>The grapevine genome sequence suggests ancestral hexaploidization in major angiosperm phyla.</title>
        <authorList>
            <consortium name="The French-Italian Public Consortium for Grapevine Genome Characterization."/>
            <person name="Jaillon O."/>
            <person name="Aury J.-M."/>
            <person name="Noel B."/>
            <person name="Policriti A."/>
            <person name="Clepet C."/>
            <person name="Casagrande A."/>
            <person name="Choisne N."/>
            <person name="Aubourg S."/>
            <person name="Vitulo N."/>
            <person name="Jubin C."/>
            <person name="Vezzi A."/>
            <person name="Legeai F."/>
            <person name="Hugueney P."/>
            <person name="Dasilva C."/>
            <person name="Horner D."/>
            <person name="Mica E."/>
            <person name="Jublot D."/>
            <person name="Poulain J."/>
            <person name="Bruyere C."/>
            <person name="Billault A."/>
            <person name="Segurens B."/>
            <person name="Gouyvenoux M."/>
            <person name="Ugarte E."/>
            <person name="Cattonaro F."/>
            <person name="Anthouard V."/>
            <person name="Vico V."/>
            <person name="Del Fabbro C."/>
            <person name="Alaux M."/>
            <person name="Di Gaspero G."/>
            <person name="Dumas V."/>
            <person name="Felice N."/>
            <person name="Paillard S."/>
            <person name="Juman I."/>
            <person name="Moroldo M."/>
            <person name="Scalabrin S."/>
            <person name="Canaguier A."/>
            <person name="Le Clainche I."/>
            <person name="Malacrida G."/>
            <person name="Durand E."/>
            <person name="Pesole G."/>
            <person name="Laucou V."/>
            <person name="Chatelet P."/>
            <person name="Merdinoglu D."/>
            <person name="Delledonne M."/>
            <person name="Pezzotti M."/>
            <person name="Lecharny A."/>
            <person name="Scarpelli C."/>
            <person name="Artiguenave F."/>
            <person name="Pe M.E."/>
            <person name="Valle G."/>
            <person name="Morgante M."/>
            <person name="Caboche M."/>
            <person name="Adam-Blondon A.-F."/>
            <person name="Weissenbach J."/>
            <person name="Quetier F."/>
            <person name="Wincker P."/>
        </authorList>
    </citation>
    <scope>NUCLEOTIDE SEQUENCE [LARGE SCALE GENOMIC DNA]</scope>
    <source>
        <strain evidence="8">cv. Pinot noir / PN40024</strain>
    </source>
</reference>
<keyword evidence="8" id="KW-1185">Reference proteome</keyword>
<protein>
    <recommendedName>
        <fullName evidence="6">HMA domain-containing protein</fullName>
    </recommendedName>
</protein>
<evidence type="ECO:0000256" key="4">
    <source>
        <dbReference type="ARBA" id="ARBA00023289"/>
    </source>
</evidence>
<gene>
    <name evidence="7" type="ordered locus">VIT_16s0050g01230</name>
</gene>
<feature type="domain" description="HMA" evidence="6">
    <location>
        <begin position="1"/>
        <end position="55"/>
    </location>
</feature>
<evidence type="ECO:0000256" key="1">
    <source>
        <dbReference type="ARBA" id="ARBA00022481"/>
    </source>
</evidence>
<evidence type="ECO:0000259" key="6">
    <source>
        <dbReference type="PROSITE" id="PS50846"/>
    </source>
</evidence>